<dbReference type="EMBL" id="LT607413">
    <property type="protein sequence ID" value="SCE93198.1"/>
    <property type="molecule type" value="Genomic_DNA"/>
</dbReference>
<protein>
    <submittedName>
        <fullName evidence="2">Uncharacterized protein</fullName>
    </submittedName>
</protein>
<evidence type="ECO:0000313" key="3">
    <source>
        <dbReference type="Proteomes" id="UP000198253"/>
    </source>
</evidence>
<evidence type="ECO:0000313" key="2">
    <source>
        <dbReference type="EMBL" id="SCE93198.1"/>
    </source>
</evidence>
<feature type="region of interest" description="Disordered" evidence="1">
    <location>
        <begin position="1"/>
        <end position="140"/>
    </location>
</feature>
<organism evidence="2 3">
    <name type="scientific">Micromonospora echinospora</name>
    <name type="common">Micromonospora purpurea</name>
    <dbReference type="NCBI Taxonomy" id="1877"/>
    <lineage>
        <taxon>Bacteria</taxon>
        <taxon>Bacillati</taxon>
        <taxon>Actinomycetota</taxon>
        <taxon>Actinomycetes</taxon>
        <taxon>Micromonosporales</taxon>
        <taxon>Micromonosporaceae</taxon>
        <taxon>Micromonospora</taxon>
    </lineage>
</organism>
<dbReference type="InParanoid" id="A0A1C4WAH0"/>
<proteinExistence type="predicted"/>
<feature type="compositionally biased region" description="Low complexity" evidence="1">
    <location>
        <begin position="253"/>
        <end position="274"/>
    </location>
</feature>
<feature type="compositionally biased region" description="Low complexity" evidence="1">
    <location>
        <begin position="203"/>
        <end position="223"/>
    </location>
</feature>
<accession>A0A1C4WAH0</accession>
<sequence>MSVRCCPRGVIRSSRVHPPPPVIGRAADAVPPSAASRSRPTTTCPGGRGRGSFRNRVAAAGTGTMGWPTITPRPGPMSAGRPVRRGVPGRRAGGSRQGPGRRAGRGRRGPGCRPPVPTGRKTAVDGGSPSRPARRGTSGAAGPVTIVFRVRRVCRRAGTVVHLRTGRGWGRPGGRIRSGRWDVRRCPGRPVGSGPSRTGFRSGGLVRSRRSGSVGCRTGSRTGVLSRRPLPMNGTPRGSTSGTGRRLRGVVGGRTAASGGWSSPTPGSGSFPPR</sequence>
<dbReference type="AlphaFoldDB" id="A0A1C4WAH0"/>
<dbReference type="Proteomes" id="UP000198253">
    <property type="component" value="Chromosome I"/>
</dbReference>
<keyword evidence="3" id="KW-1185">Reference proteome</keyword>
<name>A0A1C4WAH0_MICEC</name>
<reference evidence="3" key="1">
    <citation type="submission" date="2016-06" db="EMBL/GenBank/DDBJ databases">
        <authorList>
            <person name="Varghese N."/>
            <person name="Submissions Spin"/>
        </authorList>
    </citation>
    <scope>NUCLEOTIDE SEQUENCE [LARGE SCALE GENOMIC DNA]</scope>
    <source>
        <strain evidence="3">DSM 43816</strain>
    </source>
</reference>
<feature type="compositionally biased region" description="Low complexity" evidence="1">
    <location>
        <begin position="234"/>
        <end position="244"/>
    </location>
</feature>
<feature type="region of interest" description="Disordered" evidence="1">
    <location>
        <begin position="180"/>
        <end position="274"/>
    </location>
</feature>
<evidence type="ECO:0000256" key="1">
    <source>
        <dbReference type="SAM" id="MobiDB-lite"/>
    </source>
</evidence>
<gene>
    <name evidence="2" type="ORF">GA0070618_2010</name>
</gene>